<dbReference type="PANTHER" id="PTHR21164">
    <property type="entry name" value="CHORISMATE MUTASE"/>
    <property type="match status" value="1"/>
</dbReference>
<gene>
    <name evidence="4" type="primary">aroH</name>
    <name evidence="4" type="ORF">C5Y98_13420</name>
</gene>
<evidence type="ECO:0000256" key="1">
    <source>
        <dbReference type="NCBIfam" id="TIGR01796"/>
    </source>
</evidence>
<evidence type="ECO:0000256" key="3">
    <source>
        <dbReference type="PROSITE-ProRule" id="PRU00514"/>
    </source>
</evidence>
<dbReference type="NCBIfam" id="TIGR01796">
    <property type="entry name" value="CM_mono_aroH"/>
    <property type="match status" value="1"/>
</dbReference>
<evidence type="ECO:0000256" key="2">
    <source>
        <dbReference type="PIRSR" id="PIRSR005965-1"/>
    </source>
</evidence>
<dbReference type="RefSeq" id="WP_105354786.1">
    <property type="nucleotide sequence ID" value="NZ_PUIB01000015.1"/>
</dbReference>
<dbReference type="FunFam" id="3.30.1330.40:FF:000014">
    <property type="entry name" value="Chorismate mutase AroH"/>
    <property type="match status" value="1"/>
</dbReference>
<dbReference type="AlphaFoldDB" id="A0A2S8FT57"/>
<dbReference type="EC" id="5.4.99.5" evidence="1 3"/>
<protein>
    <recommendedName>
        <fullName evidence="1 3">chorismate mutase</fullName>
        <ecNumber evidence="1 3">5.4.99.5</ecNumber>
    </recommendedName>
</protein>
<evidence type="ECO:0000313" key="4">
    <source>
        <dbReference type="EMBL" id="PQO35363.1"/>
    </source>
</evidence>
<comment type="catalytic activity">
    <reaction evidence="3">
        <text>chorismate = prephenate</text>
        <dbReference type="Rhea" id="RHEA:13897"/>
        <dbReference type="ChEBI" id="CHEBI:29748"/>
        <dbReference type="ChEBI" id="CHEBI:29934"/>
        <dbReference type="EC" id="5.4.99.5"/>
    </reaction>
</comment>
<dbReference type="CDD" id="cd02185">
    <property type="entry name" value="AroH"/>
    <property type="match status" value="1"/>
</dbReference>
<dbReference type="Gene3D" id="3.30.1330.40">
    <property type="entry name" value="RutC-like"/>
    <property type="match status" value="1"/>
</dbReference>
<keyword evidence="2 3" id="KW-0028">Amino-acid biosynthesis</keyword>
<dbReference type="InterPro" id="IPR008243">
    <property type="entry name" value="Chorismate_mutase_AroH"/>
</dbReference>
<dbReference type="PROSITE" id="PS51167">
    <property type="entry name" value="CHORISMATE_MUT_1"/>
    <property type="match status" value="1"/>
</dbReference>
<dbReference type="PANTHER" id="PTHR21164:SF0">
    <property type="entry name" value="CHORISMATE MUTASE AROH"/>
    <property type="match status" value="1"/>
</dbReference>
<reference evidence="4 5" key="1">
    <citation type="submission" date="2018-02" db="EMBL/GenBank/DDBJ databases">
        <title>Comparative genomes isolates from brazilian mangrove.</title>
        <authorList>
            <person name="Araujo J.E."/>
            <person name="Taketani R.G."/>
            <person name="Silva M.C.P."/>
            <person name="Loureco M.V."/>
            <person name="Andreote F.D."/>
        </authorList>
    </citation>
    <scope>NUCLEOTIDE SEQUENCE [LARGE SCALE GENOMIC DNA]</scope>
    <source>
        <strain evidence="4 5">NAP PRIS-MGV</strain>
    </source>
</reference>
<dbReference type="GO" id="GO:0008652">
    <property type="term" value="P:amino acid biosynthetic process"/>
    <property type="evidence" value="ECO:0007669"/>
    <property type="project" value="UniProtKB-UniRule"/>
</dbReference>
<dbReference type="EMBL" id="PUIB01000015">
    <property type="protein sequence ID" value="PQO35363.1"/>
    <property type="molecule type" value="Genomic_DNA"/>
</dbReference>
<proteinExistence type="predicted"/>
<keyword evidence="3" id="KW-0413">Isomerase</keyword>
<dbReference type="PIRSF" id="PIRSF005965">
    <property type="entry name" value="Chor_mut_AroH"/>
    <property type="match status" value="1"/>
</dbReference>
<feature type="binding site" evidence="2">
    <location>
        <position position="109"/>
    </location>
    <ligand>
        <name>prephenate</name>
        <dbReference type="ChEBI" id="CHEBI:29934"/>
    </ligand>
</feature>
<dbReference type="GO" id="GO:0046417">
    <property type="term" value="P:chorismate metabolic process"/>
    <property type="evidence" value="ECO:0007669"/>
    <property type="project" value="TreeGrafter"/>
</dbReference>
<dbReference type="OrthoDB" id="9802232at2"/>
<dbReference type="SUPFAM" id="SSF55298">
    <property type="entry name" value="YjgF-like"/>
    <property type="match status" value="1"/>
</dbReference>
<dbReference type="Proteomes" id="UP000239388">
    <property type="component" value="Unassembled WGS sequence"/>
</dbReference>
<keyword evidence="2 3" id="KW-0057">Aromatic amino acid biosynthesis</keyword>
<evidence type="ECO:0000313" key="5">
    <source>
        <dbReference type="Proteomes" id="UP000239388"/>
    </source>
</evidence>
<dbReference type="GO" id="GO:0004106">
    <property type="term" value="F:chorismate mutase activity"/>
    <property type="evidence" value="ECO:0007669"/>
    <property type="project" value="UniProtKB-UniRule"/>
</dbReference>
<name>A0A2S8FT57_9BACT</name>
<dbReference type="Pfam" id="PF07736">
    <property type="entry name" value="CM_1"/>
    <property type="match status" value="1"/>
</dbReference>
<dbReference type="GO" id="GO:0009073">
    <property type="term" value="P:aromatic amino acid family biosynthetic process"/>
    <property type="evidence" value="ECO:0007669"/>
    <property type="project" value="UniProtKB-UniRule"/>
</dbReference>
<organism evidence="4 5">
    <name type="scientific">Blastopirellula marina</name>
    <dbReference type="NCBI Taxonomy" id="124"/>
    <lineage>
        <taxon>Bacteria</taxon>
        <taxon>Pseudomonadati</taxon>
        <taxon>Planctomycetota</taxon>
        <taxon>Planctomycetia</taxon>
        <taxon>Pirellulales</taxon>
        <taxon>Pirellulaceae</taxon>
        <taxon>Blastopirellula</taxon>
    </lineage>
</organism>
<feature type="binding site" evidence="2">
    <location>
        <position position="9"/>
    </location>
    <ligand>
        <name>prephenate</name>
        <dbReference type="ChEBI" id="CHEBI:29934"/>
    </ligand>
</feature>
<sequence>MSIACRGVRGATTVENNDRDEILRATRELLALMIRQNGIEGKDVASAIFTITSDLNAEFPALAARQLGWMDVPLICTHEISVPGSLPMCIRIMLHWNTAKCQKEIRHVYIKQAVRLRPDLSDLPPVDWKALEEWIEAHMTSVK</sequence>
<dbReference type="InterPro" id="IPR035959">
    <property type="entry name" value="RutC-like_sf"/>
</dbReference>
<feature type="binding site" evidence="2">
    <location>
        <position position="91"/>
    </location>
    <ligand>
        <name>prephenate</name>
        <dbReference type="ChEBI" id="CHEBI:29934"/>
    </ligand>
</feature>
<comment type="caution">
    <text evidence="4">The sequence shown here is derived from an EMBL/GenBank/DDBJ whole genome shotgun (WGS) entry which is preliminary data.</text>
</comment>
<accession>A0A2S8FT57</accession>